<sequence length="448" mass="49464">MAATETSPTADSATESAVTGTAPAVKKAPAKKAAAKKAPAKKAAAKKAPAKKAAAKKAPAKKATSKAADPDAVDEGLDDGDIGDLEVPEGDLTDEVVEEVTVEDEEETTAEPSEKDKASGDFVWDEEESEALRQARKDAELTASADSVRAYLKQIGKVALLNAEEEVELAKRIEAGLYATHMMEQFAEKGEKLPVAQRRDMNWITRDGNRAKNHLLEANLRLVVSLAKRYTGRGMAFLDLIQEGNLGLIRAVEKFDYTKGYKFSTYATWWIRQAITRAMADQARTIRIPVHMVEVINKLGRIQRELLQDLGREPTPEELAKEMDITPEKVLEIQQYAREPISLDQTIGDEGDSQLGDFIEDSEAVVAVDAVSFTLLQDQLQSVLETLSEREAGVVRLRFGLTDGQPRTLDEIGQVYGVTRERIRQIESKTMSKLRHPSRSQVLRDYLD</sequence>
<name>A0ABP8P073_9NOCA</name>
<dbReference type="EMBL" id="BAABFB010000029">
    <property type="protein sequence ID" value="GAA4476932.1"/>
    <property type="molecule type" value="Genomic_DNA"/>
</dbReference>
<reference evidence="10" key="1">
    <citation type="journal article" date="2019" name="Int. J. Syst. Evol. Microbiol.">
        <title>The Global Catalogue of Microorganisms (GCM) 10K type strain sequencing project: providing services to taxonomists for standard genome sequencing and annotation.</title>
        <authorList>
            <consortium name="The Broad Institute Genomics Platform"/>
            <consortium name="The Broad Institute Genome Sequencing Center for Infectious Disease"/>
            <person name="Wu L."/>
            <person name="Ma J."/>
        </authorList>
    </citation>
    <scope>NUCLEOTIDE SEQUENCE [LARGE SCALE GENOMIC DNA]</scope>
    <source>
        <strain evidence="10">JCM 32206</strain>
    </source>
</reference>
<dbReference type="Proteomes" id="UP001501183">
    <property type="component" value="Unassembled WGS sequence"/>
</dbReference>
<evidence type="ECO:0000313" key="10">
    <source>
        <dbReference type="Proteomes" id="UP001501183"/>
    </source>
</evidence>
<dbReference type="InterPro" id="IPR050239">
    <property type="entry name" value="Sigma-70_RNA_pol_init_factors"/>
</dbReference>
<dbReference type="NCBIfam" id="NF004561">
    <property type="entry name" value="PRK05901.1-3"/>
    <property type="match status" value="1"/>
</dbReference>
<dbReference type="SUPFAM" id="SSF88946">
    <property type="entry name" value="Sigma2 domain of RNA polymerase sigma factors"/>
    <property type="match status" value="1"/>
</dbReference>
<keyword evidence="4 5" id="KW-0804">Transcription</keyword>
<dbReference type="InterPro" id="IPR009042">
    <property type="entry name" value="RNA_pol_sigma70_r1_2"/>
</dbReference>
<evidence type="ECO:0000256" key="3">
    <source>
        <dbReference type="ARBA" id="ARBA00023125"/>
    </source>
</evidence>
<proteinExistence type="inferred from homology"/>
<feature type="region of interest" description="Disordered" evidence="6">
    <location>
        <begin position="1"/>
        <end position="127"/>
    </location>
</feature>
<evidence type="ECO:0000256" key="4">
    <source>
        <dbReference type="ARBA" id="ARBA00023163"/>
    </source>
</evidence>
<evidence type="ECO:0000259" key="8">
    <source>
        <dbReference type="PROSITE" id="PS00716"/>
    </source>
</evidence>
<comment type="subunit">
    <text evidence="5">Interacts transiently with the RNA polymerase catalytic core.</text>
</comment>
<feature type="domain" description="RNA polymerase sigma-70" evidence="8">
    <location>
        <begin position="408"/>
        <end position="434"/>
    </location>
</feature>
<feature type="domain" description="RNA polymerase sigma-70" evidence="7">
    <location>
        <begin position="239"/>
        <end position="252"/>
    </location>
</feature>
<dbReference type="PROSITE" id="PS00716">
    <property type="entry name" value="SIGMA70_2"/>
    <property type="match status" value="1"/>
</dbReference>
<keyword evidence="3 5" id="KW-0238">DNA-binding</keyword>
<dbReference type="Pfam" id="PF04545">
    <property type="entry name" value="Sigma70_r4"/>
    <property type="match status" value="1"/>
</dbReference>
<dbReference type="HAMAP" id="MF_00963">
    <property type="entry name" value="Sigma70_RpoD_SigA"/>
    <property type="match status" value="1"/>
</dbReference>
<protein>
    <recommendedName>
        <fullName evidence="5">RNA polymerase sigma factor SigA</fullName>
    </recommendedName>
</protein>
<dbReference type="InterPro" id="IPR028630">
    <property type="entry name" value="Sigma70_RpoD"/>
</dbReference>
<dbReference type="Pfam" id="PF04539">
    <property type="entry name" value="Sigma70_r3"/>
    <property type="match status" value="1"/>
</dbReference>
<dbReference type="RefSeq" id="WP_345343774.1">
    <property type="nucleotide sequence ID" value="NZ_BAABFB010000029.1"/>
</dbReference>
<evidence type="ECO:0000313" key="9">
    <source>
        <dbReference type="EMBL" id="GAA4476932.1"/>
    </source>
</evidence>
<feature type="region of interest" description="Sigma-70 factor domain-2" evidence="5">
    <location>
        <begin position="215"/>
        <end position="285"/>
    </location>
</feature>
<dbReference type="SUPFAM" id="SSF88659">
    <property type="entry name" value="Sigma3 and sigma4 domains of RNA polymerase sigma factors"/>
    <property type="match status" value="2"/>
</dbReference>
<evidence type="ECO:0000256" key="2">
    <source>
        <dbReference type="ARBA" id="ARBA00023082"/>
    </source>
</evidence>
<dbReference type="NCBIfam" id="NF005920">
    <property type="entry name" value="PRK07921.1"/>
    <property type="match status" value="1"/>
</dbReference>
<dbReference type="InterPro" id="IPR036388">
    <property type="entry name" value="WH-like_DNA-bd_sf"/>
</dbReference>
<dbReference type="InterPro" id="IPR014284">
    <property type="entry name" value="RNA_pol_sigma-70_dom"/>
</dbReference>
<comment type="subcellular location">
    <subcellularLocation>
        <location evidence="5">Cytoplasm</location>
    </subcellularLocation>
</comment>
<keyword evidence="1 5" id="KW-0805">Transcription regulation</keyword>
<dbReference type="InterPro" id="IPR013324">
    <property type="entry name" value="RNA_pol_sigma_r3/r4-like"/>
</dbReference>
<organism evidence="9 10">
    <name type="scientific">Rhodococcus olei</name>
    <dbReference type="NCBI Taxonomy" id="2161675"/>
    <lineage>
        <taxon>Bacteria</taxon>
        <taxon>Bacillati</taxon>
        <taxon>Actinomycetota</taxon>
        <taxon>Actinomycetes</taxon>
        <taxon>Mycobacteriales</taxon>
        <taxon>Nocardiaceae</taxon>
        <taxon>Rhodococcus</taxon>
    </lineage>
</organism>
<evidence type="ECO:0000256" key="5">
    <source>
        <dbReference type="HAMAP-Rule" id="MF_00963"/>
    </source>
</evidence>
<dbReference type="NCBIfam" id="TIGR02937">
    <property type="entry name" value="sigma70-ECF"/>
    <property type="match status" value="1"/>
</dbReference>
<feature type="compositionally biased region" description="Acidic residues" evidence="6">
    <location>
        <begin position="71"/>
        <end position="109"/>
    </location>
</feature>
<dbReference type="PRINTS" id="PR00046">
    <property type="entry name" value="SIGMA70FCT"/>
</dbReference>
<feature type="DNA-binding region" description="H-T-H motif" evidence="5">
    <location>
        <begin position="409"/>
        <end position="428"/>
    </location>
</feature>
<evidence type="ECO:0000256" key="1">
    <source>
        <dbReference type="ARBA" id="ARBA00023015"/>
    </source>
</evidence>
<dbReference type="PANTHER" id="PTHR30603:SF59">
    <property type="entry name" value="RNA POLYMERASE PRINCIPAL SIGMA FACTOR HRDA"/>
    <property type="match status" value="1"/>
</dbReference>
<dbReference type="InterPro" id="IPR007627">
    <property type="entry name" value="RNA_pol_sigma70_r2"/>
</dbReference>
<feature type="compositionally biased region" description="Basic residues" evidence="6">
    <location>
        <begin position="28"/>
        <end position="64"/>
    </location>
</feature>
<dbReference type="NCBIfam" id="TIGR02393">
    <property type="entry name" value="RpoD_Cterm"/>
    <property type="match status" value="1"/>
</dbReference>
<dbReference type="Gene3D" id="1.10.601.10">
    <property type="entry name" value="RNA Polymerase Primary Sigma Factor"/>
    <property type="match status" value="2"/>
</dbReference>
<gene>
    <name evidence="5" type="primary">sigA</name>
    <name evidence="9" type="ORF">GCM10023094_18050</name>
</gene>
<dbReference type="NCBIfam" id="NF004560">
    <property type="entry name" value="PRK05901.1-1"/>
    <property type="match status" value="1"/>
</dbReference>
<dbReference type="CDD" id="cd06171">
    <property type="entry name" value="Sigma70_r4"/>
    <property type="match status" value="1"/>
</dbReference>
<comment type="caution">
    <text evidence="9">The sequence shown here is derived from an EMBL/GenBank/DDBJ whole genome shotgun (WGS) entry which is preliminary data.</text>
</comment>
<comment type="function">
    <text evidence="5">Sigma factors are initiation factors that promote the attachment of RNA polymerase to specific initiation sites and are then released. This sigma factor is the primary sigma factor during exponential growth.</text>
</comment>
<dbReference type="InterPro" id="IPR007624">
    <property type="entry name" value="RNA_pol_sigma70_r3"/>
</dbReference>
<dbReference type="InterPro" id="IPR012760">
    <property type="entry name" value="RNA_pol_sigma_RpoD_C"/>
</dbReference>
<dbReference type="Pfam" id="PF04542">
    <property type="entry name" value="Sigma70_r2"/>
    <property type="match status" value="1"/>
</dbReference>
<dbReference type="InterPro" id="IPR007630">
    <property type="entry name" value="RNA_pol_sigma70_r4"/>
</dbReference>
<feature type="region of interest" description="Sigma-70 factor domain-4" evidence="5">
    <location>
        <begin position="383"/>
        <end position="436"/>
    </location>
</feature>
<accession>A0ABP8P073</accession>
<keyword evidence="2 5" id="KW-0731">Sigma factor</keyword>
<feature type="region of interest" description="Sigma-70 factor domain-3" evidence="5">
    <location>
        <begin position="294"/>
        <end position="370"/>
    </location>
</feature>
<feature type="compositionally biased region" description="Polar residues" evidence="6">
    <location>
        <begin position="1"/>
        <end position="19"/>
    </location>
</feature>
<keyword evidence="5" id="KW-0963">Cytoplasm</keyword>
<evidence type="ECO:0000259" key="7">
    <source>
        <dbReference type="PROSITE" id="PS00715"/>
    </source>
</evidence>
<keyword evidence="10" id="KW-1185">Reference proteome</keyword>
<dbReference type="Gene3D" id="1.10.10.10">
    <property type="entry name" value="Winged helix-like DNA-binding domain superfamily/Winged helix DNA-binding domain"/>
    <property type="match status" value="2"/>
</dbReference>
<feature type="short sequence motif" description="Interaction with polymerase core subunit RpoC" evidence="5">
    <location>
        <begin position="239"/>
        <end position="242"/>
    </location>
</feature>
<dbReference type="PANTHER" id="PTHR30603">
    <property type="entry name" value="RNA POLYMERASE SIGMA FACTOR RPO"/>
    <property type="match status" value="1"/>
</dbReference>
<dbReference type="InterPro" id="IPR000943">
    <property type="entry name" value="RNA_pol_sigma70"/>
</dbReference>
<dbReference type="Pfam" id="PF00140">
    <property type="entry name" value="Sigma70_r1_2"/>
    <property type="match status" value="1"/>
</dbReference>
<evidence type="ECO:0000256" key="6">
    <source>
        <dbReference type="SAM" id="MobiDB-lite"/>
    </source>
</evidence>
<comment type="similarity">
    <text evidence="5">Belongs to the sigma-70 factor family. RpoD/SigA subfamily.</text>
</comment>
<dbReference type="InterPro" id="IPR013325">
    <property type="entry name" value="RNA_pol_sigma_r2"/>
</dbReference>
<dbReference type="PROSITE" id="PS00715">
    <property type="entry name" value="SIGMA70_1"/>
    <property type="match status" value="1"/>
</dbReference>